<organism evidence="1 2">
    <name type="scientific">Streptomyces halstedii</name>
    <dbReference type="NCBI Taxonomy" id="1944"/>
    <lineage>
        <taxon>Bacteria</taxon>
        <taxon>Bacillati</taxon>
        <taxon>Actinomycetota</taxon>
        <taxon>Actinomycetes</taxon>
        <taxon>Kitasatosporales</taxon>
        <taxon>Streptomycetaceae</taxon>
        <taxon>Streptomyces</taxon>
    </lineage>
</organism>
<evidence type="ECO:0000313" key="2">
    <source>
        <dbReference type="Proteomes" id="UP000471293"/>
    </source>
</evidence>
<evidence type="ECO:0000313" key="1">
    <source>
        <dbReference type="EMBL" id="NEA19611.1"/>
    </source>
</evidence>
<dbReference type="EMBL" id="JAAGLQ010000630">
    <property type="protein sequence ID" value="NEA19611.1"/>
    <property type="molecule type" value="Genomic_DNA"/>
</dbReference>
<dbReference type="RefSeq" id="WP_164349046.1">
    <property type="nucleotide sequence ID" value="NZ_JAAGLQ010000630.1"/>
</dbReference>
<accession>A0A6N9U6Z6</accession>
<protein>
    <submittedName>
        <fullName evidence="1">Uncharacterized protein</fullName>
    </submittedName>
</protein>
<name>A0A6N9U6Z6_STRHA</name>
<sequence>MNTISRPAAGLATETFDAETLALLEAVEVPLPDFAGIDLDVAFGTPLEMYDLVTTDELARWDAAAAVKKGKTKARDEVLAEYGARREAAQDILAADPSITALVRERLVDVLLPYAMQLRITRPAAAAALVPLAA</sequence>
<dbReference type="AlphaFoldDB" id="A0A6N9U6Z6"/>
<gene>
    <name evidence="1" type="ORF">G3I29_29975</name>
</gene>
<dbReference type="Proteomes" id="UP000471293">
    <property type="component" value="Unassembled WGS sequence"/>
</dbReference>
<proteinExistence type="predicted"/>
<comment type="caution">
    <text evidence="1">The sequence shown here is derived from an EMBL/GenBank/DDBJ whole genome shotgun (WGS) entry which is preliminary data.</text>
</comment>
<reference evidence="1 2" key="1">
    <citation type="submission" date="2020-01" db="EMBL/GenBank/DDBJ databases">
        <title>Insect and environment-associated Actinomycetes.</title>
        <authorList>
            <person name="Currrie C."/>
            <person name="Chevrette M."/>
            <person name="Carlson C."/>
            <person name="Stubbendieck R."/>
            <person name="Wendt-Pienkowski E."/>
        </authorList>
    </citation>
    <scope>NUCLEOTIDE SEQUENCE [LARGE SCALE GENOMIC DNA]</scope>
    <source>
        <strain evidence="1 2">SID11342</strain>
    </source>
</reference>